<evidence type="ECO:0008006" key="2">
    <source>
        <dbReference type="Google" id="ProtNLM"/>
    </source>
</evidence>
<gene>
    <name evidence="1" type="ORF">S06H3_17601</name>
</gene>
<name>X1M1L9_9ZZZZ</name>
<dbReference type="AlphaFoldDB" id="X1M1L9"/>
<organism evidence="1">
    <name type="scientific">marine sediment metagenome</name>
    <dbReference type="NCBI Taxonomy" id="412755"/>
    <lineage>
        <taxon>unclassified sequences</taxon>
        <taxon>metagenomes</taxon>
        <taxon>ecological metagenomes</taxon>
    </lineage>
</organism>
<dbReference type="EMBL" id="BARV01008813">
    <property type="protein sequence ID" value="GAI08560.1"/>
    <property type="molecule type" value="Genomic_DNA"/>
</dbReference>
<feature type="non-terminal residue" evidence="1">
    <location>
        <position position="1"/>
    </location>
</feature>
<accession>X1M1L9</accession>
<evidence type="ECO:0000313" key="1">
    <source>
        <dbReference type="EMBL" id="GAI08560.1"/>
    </source>
</evidence>
<proteinExistence type="predicted"/>
<reference evidence="1" key="1">
    <citation type="journal article" date="2014" name="Front. Microbiol.">
        <title>High frequency of phylogenetically diverse reductive dehalogenase-homologous genes in deep subseafloor sedimentary metagenomes.</title>
        <authorList>
            <person name="Kawai M."/>
            <person name="Futagami T."/>
            <person name="Toyoda A."/>
            <person name="Takaki Y."/>
            <person name="Nishi S."/>
            <person name="Hori S."/>
            <person name="Arai W."/>
            <person name="Tsubouchi T."/>
            <person name="Morono Y."/>
            <person name="Uchiyama I."/>
            <person name="Ito T."/>
            <person name="Fujiyama A."/>
            <person name="Inagaki F."/>
            <person name="Takami H."/>
        </authorList>
    </citation>
    <scope>NUCLEOTIDE SEQUENCE</scope>
    <source>
        <strain evidence="1">Expedition CK06-06</strain>
    </source>
</reference>
<sequence length="176" mass="20958">EDLINYLINNGLRPKDAEDLAQTIARIRRLVRWYWSYGADIKEHETRAFLILPLLFALGWSEQRLKIEWKATDIAFFEKPYNRQNRDPKNCIMILESKRFWGGLTYAESQVKRYAKNFPNCRHLIVSDGCCYKLFKRQDDEWLYDAYLNILKPRSCHPYEENKGGAQDVFLSLMPK</sequence>
<protein>
    <recommendedName>
        <fullName evidence="2">Type I restriction enzyme R protein N-terminal domain-containing protein</fullName>
    </recommendedName>
</protein>
<comment type="caution">
    <text evidence="1">The sequence shown here is derived from an EMBL/GenBank/DDBJ whole genome shotgun (WGS) entry which is preliminary data.</text>
</comment>